<name>A0AC35TLW8_9BILA</name>
<dbReference type="Proteomes" id="UP000095286">
    <property type="component" value="Unplaced"/>
</dbReference>
<evidence type="ECO:0000313" key="1">
    <source>
        <dbReference type="Proteomes" id="UP000095286"/>
    </source>
</evidence>
<evidence type="ECO:0000313" key="2">
    <source>
        <dbReference type="WBParaSite" id="RSKR_0000190600.1"/>
    </source>
</evidence>
<proteinExistence type="predicted"/>
<reference evidence="2" key="1">
    <citation type="submission" date="2016-11" db="UniProtKB">
        <authorList>
            <consortium name="WormBaseParasite"/>
        </authorList>
    </citation>
    <scope>IDENTIFICATION</scope>
    <source>
        <strain evidence="2">KR3021</strain>
    </source>
</reference>
<organism evidence="1 2">
    <name type="scientific">Rhabditophanes sp. KR3021</name>
    <dbReference type="NCBI Taxonomy" id="114890"/>
    <lineage>
        <taxon>Eukaryota</taxon>
        <taxon>Metazoa</taxon>
        <taxon>Ecdysozoa</taxon>
        <taxon>Nematoda</taxon>
        <taxon>Chromadorea</taxon>
        <taxon>Rhabditida</taxon>
        <taxon>Tylenchina</taxon>
        <taxon>Panagrolaimomorpha</taxon>
        <taxon>Strongyloidoidea</taxon>
        <taxon>Alloionematidae</taxon>
        <taxon>Rhabditophanes</taxon>
    </lineage>
</organism>
<dbReference type="WBParaSite" id="RSKR_0000190600.1">
    <property type="protein sequence ID" value="RSKR_0000190600.1"/>
    <property type="gene ID" value="RSKR_0000190600"/>
</dbReference>
<protein>
    <submittedName>
        <fullName evidence="2">BPI2 domain-containing protein</fullName>
    </submittedName>
</protein>
<accession>A0AC35TLW8</accession>
<sequence length="503" mass="56179">MRQINLYLLILNAVLVLTSDFGVNIGAPAATKLVSPGLRKLIEKPKLIQFELMSHESVLYPNIGAIDADIQLDYSNFTFKFEKQRVWVIIDNVSIDSNVVTNIFPLPLIIGKNSMRIQAKIPQAELSFALDDYSLKIDSCRMTKADIDFHVEKSFITNAILSLASMSPNQLAEMALCKAMSNMIHKMDKYLSFEIPMSDILPDTAVAYFKDKNTVLTFKVQNVEASNNILAFIAKAELVSSGPHTIHNSPSPAKNRLATIEARLEDSDRITLWSEDQFLNDLMDSVNWNFKWLEKEIPFNSPLLPPKSREHMTLLCDDCYYLVQVTANGSPKIFAKNGTITGEKAEIVTVTTVNPTKKKEIKFLSFNVSLAVEINPTFENGVGRTQVNLLDTEINLGEGVVSLPPEIKPHVQNMTRNLILDIIFPSLKGKLETLLYSEGIKVPTNCGIDPNNIHVLFEDGLIGISSSVKLDELDLPVCMKNTLESMPKADKIMELTKSINFVK</sequence>